<dbReference type="Gene3D" id="3.40.50.720">
    <property type="entry name" value="NAD(P)-binding Rossmann-like Domain"/>
    <property type="match status" value="1"/>
</dbReference>
<evidence type="ECO:0000259" key="3">
    <source>
        <dbReference type="SMART" id="SM00822"/>
    </source>
</evidence>
<dbReference type="EMBL" id="JZKH01000291">
    <property type="protein sequence ID" value="KJS57736.1"/>
    <property type="molecule type" value="Genomic_DNA"/>
</dbReference>
<organism evidence="4 5">
    <name type="scientific">Streptomyces rubellomurinus (strain ATCC 31215)</name>
    <dbReference type="NCBI Taxonomy" id="359131"/>
    <lineage>
        <taxon>Bacteria</taxon>
        <taxon>Bacillati</taxon>
        <taxon>Actinomycetota</taxon>
        <taxon>Actinomycetes</taxon>
        <taxon>Kitasatosporales</taxon>
        <taxon>Streptomycetaceae</taxon>
        <taxon>Streptomyces</taxon>
    </lineage>
</organism>
<dbReference type="SMART" id="SM00822">
    <property type="entry name" value="PKS_KR"/>
    <property type="match status" value="1"/>
</dbReference>
<dbReference type="PANTHER" id="PTHR43775">
    <property type="entry name" value="FATTY ACID SYNTHASE"/>
    <property type="match status" value="1"/>
</dbReference>
<dbReference type="Proteomes" id="UP000033699">
    <property type="component" value="Unassembled WGS sequence"/>
</dbReference>
<dbReference type="Pfam" id="PF08659">
    <property type="entry name" value="KR"/>
    <property type="match status" value="1"/>
</dbReference>
<evidence type="ECO:0000256" key="1">
    <source>
        <dbReference type="ARBA" id="ARBA00022679"/>
    </source>
</evidence>
<protein>
    <recommendedName>
        <fullName evidence="3">Ketoreductase domain-containing protein</fullName>
    </recommendedName>
</protein>
<reference evidence="4 5" key="1">
    <citation type="submission" date="2015-02" db="EMBL/GenBank/DDBJ databases">
        <authorList>
            <person name="Ju K.-S."/>
            <person name="Doroghazi J.R."/>
            <person name="Metcalf W."/>
        </authorList>
    </citation>
    <scope>NUCLEOTIDE SEQUENCE [LARGE SCALE GENOMIC DNA]</scope>
    <source>
        <strain evidence="4 5">ATCC 31215</strain>
    </source>
</reference>
<feature type="domain" description="Ketoreductase" evidence="3">
    <location>
        <begin position="1"/>
        <end position="98"/>
    </location>
</feature>
<evidence type="ECO:0000256" key="2">
    <source>
        <dbReference type="ARBA" id="ARBA00023268"/>
    </source>
</evidence>
<sequence length="216" mass="22429">SVFHLAAVLDDGLLAGQSAERFARVLAPKATGALNLDELTRSLDLDAFVLFSSAAGVLGSAGQSAYAAANAYVDALAAQRRADGLPGLSLSWGLWQQAGTGLTAHLGDAELQRMRRQGVAALTPAQGLRALDASLGSAFAHVVPVRLELGSVRRELERGGDVPPLLRSLVRARLRRAGTAAAAPSALRERLAALSPAERQGTLLDLVRREAAAVLG</sequence>
<dbReference type="GO" id="GO:0006633">
    <property type="term" value="P:fatty acid biosynthetic process"/>
    <property type="evidence" value="ECO:0007669"/>
    <property type="project" value="TreeGrafter"/>
</dbReference>
<dbReference type="InterPro" id="IPR050091">
    <property type="entry name" value="PKS_NRPS_Biosynth_Enz"/>
</dbReference>
<keyword evidence="1" id="KW-0808">Transferase</keyword>
<evidence type="ECO:0000313" key="5">
    <source>
        <dbReference type="Proteomes" id="UP000033699"/>
    </source>
</evidence>
<dbReference type="SUPFAM" id="SSF51735">
    <property type="entry name" value="NAD(P)-binding Rossmann-fold domains"/>
    <property type="match status" value="1"/>
</dbReference>
<dbReference type="RefSeq" id="WP_045706111.1">
    <property type="nucleotide sequence ID" value="NZ_JZKH01000291.1"/>
</dbReference>
<comment type="caution">
    <text evidence="4">The sequence shown here is derived from an EMBL/GenBank/DDBJ whole genome shotgun (WGS) entry which is preliminary data.</text>
</comment>
<accession>A0A0F2T5L9</accession>
<dbReference type="PANTHER" id="PTHR43775:SF51">
    <property type="entry name" value="INACTIVE PHENOLPHTHIOCEROL SYNTHESIS POLYKETIDE SYNTHASE TYPE I PKS1-RELATED"/>
    <property type="match status" value="1"/>
</dbReference>
<evidence type="ECO:0000313" key="4">
    <source>
        <dbReference type="EMBL" id="KJS57736.1"/>
    </source>
</evidence>
<keyword evidence="5" id="KW-1185">Reference proteome</keyword>
<gene>
    <name evidence="4" type="ORF">VM95_37880</name>
</gene>
<dbReference type="OrthoDB" id="4313822at2"/>
<dbReference type="InterPro" id="IPR036291">
    <property type="entry name" value="NAD(P)-bd_dom_sf"/>
</dbReference>
<dbReference type="PATRIC" id="fig|359131.3.peg.3738"/>
<keyword evidence="2" id="KW-0511">Multifunctional enzyme</keyword>
<dbReference type="InterPro" id="IPR013968">
    <property type="entry name" value="PKS_KR"/>
</dbReference>
<dbReference type="AlphaFoldDB" id="A0A0F2T5L9"/>
<dbReference type="GO" id="GO:0004312">
    <property type="term" value="F:fatty acid synthase activity"/>
    <property type="evidence" value="ECO:0007669"/>
    <property type="project" value="TreeGrafter"/>
</dbReference>
<proteinExistence type="predicted"/>
<feature type="non-terminal residue" evidence="4">
    <location>
        <position position="216"/>
    </location>
</feature>
<dbReference type="InterPro" id="IPR057326">
    <property type="entry name" value="KR_dom"/>
</dbReference>
<feature type="non-terminal residue" evidence="4">
    <location>
        <position position="1"/>
    </location>
</feature>
<name>A0A0F2T5L9_STRR3</name>